<gene>
    <name evidence="2" type="ordered locus">Acry_1538</name>
</gene>
<dbReference type="STRING" id="349163.Acry_1538"/>
<proteinExistence type="predicted"/>
<evidence type="ECO:0000313" key="2">
    <source>
        <dbReference type="EMBL" id="ABQ30746.1"/>
    </source>
</evidence>
<organism evidence="2 3">
    <name type="scientific">Acidiphilium cryptum (strain JF-5)</name>
    <dbReference type="NCBI Taxonomy" id="349163"/>
    <lineage>
        <taxon>Bacteria</taxon>
        <taxon>Pseudomonadati</taxon>
        <taxon>Pseudomonadota</taxon>
        <taxon>Alphaproteobacteria</taxon>
        <taxon>Acetobacterales</taxon>
        <taxon>Acidocellaceae</taxon>
        <taxon>Acidiphilium</taxon>
    </lineage>
</organism>
<dbReference type="AlphaFoldDB" id="A5FYR4"/>
<keyword evidence="3" id="KW-1185">Reference proteome</keyword>
<sequence>MTFSIRVAGLLVAAGIAGGAVAQAQSLDVPLATRDMTQMLTAIGHSSYADFVAPATTVFKAHVDPKKFPVQAAEINAKIPLGQPFSVKYLTTQRVGPTVGYIFEVTLHDGDQVLTDLTLNNGKVASFHLL</sequence>
<protein>
    <submittedName>
        <fullName evidence="2">Uncharacterized protein</fullName>
    </submittedName>
</protein>
<dbReference type="EMBL" id="CP000697">
    <property type="protein sequence ID" value="ABQ30746.1"/>
    <property type="molecule type" value="Genomic_DNA"/>
</dbReference>
<feature type="signal peptide" evidence="1">
    <location>
        <begin position="1"/>
        <end position="22"/>
    </location>
</feature>
<evidence type="ECO:0000313" key="3">
    <source>
        <dbReference type="Proteomes" id="UP000000245"/>
    </source>
</evidence>
<keyword evidence="1" id="KW-0732">Signal</keyword>
<reference evidence="2 3" key="1">
    <citation type="submission" date="2007-05" db="EMBL/GenBank/DDBJ databases">
        <title>Complete sequence of chromosome of Acidiphilium cryptum JF-5.</title>
        <authorList>
            <consortium name="US DOE Joint Genome Institute"/>
            <person name="Copeland A."/>
            <person name="Lucas S."/>
            <person name="Lapidus A."/>
            <person name="Barry K."/>
            <person name="Detter J.C."/>
            <person name="Glavina del Rio T."/>
            <person name="Hammon N."/>
            <person name="Israni S."/>
            <person name="Dalin E."/>
            <person name="Tice H."/>
            <person name="Pitluck S."/>
            <person name="Sims D."/>
            <person name="Brettin T."/>
            <person name="Bruce D."/>
            <person name="Han C."/>
            <person name="Schmutz J."/>
            <person name="Larimer F."/>
            <person name="Land M."/>
            <person name="Hauser L."/>
            <person name="Kyrpides N."/>
            <person name="Kim E."/>
            <person name="Magnuson T."/>
            <person name="Richardson P."/>
        </authorList>
    </citation>
    <scope>NUCLEOTIDE SEQUENCE [LARGE SCALE GENOMIC DNA]</scope>
    <source>
        <strain evidence="2 3">JF-5</strain>
    </source>
</reference>
<dbReference type="Proteomes" id="UP000000245">
    <property type="component" value="Chromosome"/>
</dbReference>
<dbReference type="KEGG" id="acr:Acry_1538"/>
<accession>A5FYR4</accession>
<feature type="chain" id="PRO_5002681854" evidence="1">
    <location>
        <begin position="23"/>
        <end position="130"/>
    </location>
</feature>
<dbReference type="RefSeq" id="WP_011942316.1">
    <property type="nucleotide sequence ID" value="NC_009484.1"/>
</dbReference>
<name>A5FYR4_ACICJ</name>
<evidence type="ECO:0000256" key="1">
    <source>
        <dbReference type="SAM" id="SignalP"/>
    </source>
</evidence>
<dbReference type="HOGENOM" id="CLU_1933432_0_0_5"/>